<sequence length="63" mass="6705">MMMLATLAAIPLLNGLSQLGSHLYMANIMVGMAALSRTWPYPAYVPTLVGRVRLTSVVAVGQS</sequence>
<protein>
    <submittedName>
        <fullName evidence="1">Uncharacterized protein</fullName>
    </submittedName>
</protein>
<dbReference type="STRING" id="1631249.BQ8794_240211"/>
<dbReference type="EMBL" id="FTPD01000017">
    <property type="protein sequence ID" value="SIT56004.1"/>
    <property type="molecule type" value="Genomic_DNA"/>
</dbReference>
<keyword evidence="2" id="KW-1185">Reference proteome</keyword>
<accession>A0A1R3V807</accession>
<proteinExistence type="predicted"/>
<organism evidence="1 2">
    <name type="scientific">Mesorhizobium prunaredense</name>
    <dbReference type="NCBI Taxonomy" id="1631249"/>
    <lineage>
        <taxon>Bacteria</taxon>
        <taxon>Pseudomonadati</taxon>
        <taxon>Pseudomonadota</taxon>
        <taxon>Alphaproteobacteria</taxon>
        <taxon>Hyphomicrobiales</taxon>
        <taxon>Phyllobacteriaceae</taxon>
        <taxon>Mesorhizobium</taxon>
    </lineage>
</organism>
<gene>
    <name evidence="1" type="ORF">BQ8794_240211</name>
</gene>
<dbReference type="Proteomes" id="UP000188388">
    <property type="component" value="Unassembled WGS sequence"/>
</dbReference>
<evidence type="ECO:0000313" key="1">
    <source>
        <dbReference type="EMBL" id="SIT56004.1"/>
    </source>
</evidence>
<evidence type="ECO:0000313" key="2">
    <source>
        <dbReference type="Proteomes" id="UP000188388"/>
    </source>
</evidence>
<dbReference type="AlphaFoldDB" id="A0A1R3V807"/>
<reference evidence="2" key="1">
    <citation type="submission" date="2017-01" db="EMBL/GenBank/DDBJ databases">
        <authorList>
            <person name="Brunel B."/>
        </authorList>
    </citation>
    <scope>NUCLEOTIDE SEQUENCE [LARGE SCALE GENOMIC DNA]</scope>
</reference>
<name>A0A1R3V807_9HYPH</name>